<feature type="region of interest" description="Disordered" evidence="1">
    <location>
        <begin position="1098"/>
        <end position="1125"/>
    </location>
</feature>
<dbReference type="Gene3D" id="1.25.40.10">
    <property type="entry name" value="Tetratricopeptide repeat domain"/>
    <property type="match status" value="1"/>
</dbReference>
<dbReference type="EMBL" id="JBIAZU010000004">
    <property type="protein sequence ID" value="MFF5292610.1"/>
    <property type="molecule type" value="Genomic_DNA"/>
</dbReference>
<evidence type="ECO:0000313" key="3">
    <source>
        <dbReference type="Proteomes" id="UP001602245"/>
    </source>
</evidence>
<dbReference type="RefSeq" id="WP_020512044.1">
    <property type="nucleotide sequence ID" value="NZ_JBIAZU010000004.1"/>
</dbReference>
<protein>
    <submittedName>
        <fullName evidence="2">SIR2 family protein</fullName>
    </submittedName>
</protein>
<dbReference type="SUPFAM" id="SSF52540">
    <property type="entry name" value="P-loop containing nucleoside triphosphate hydrolases"/>
    <property type="match status" value="1"/>
</dbReference>
<gene>
    <name evidence="2" type="ORF">ACFY35_24465</name>
</gene>
<name>A0ABW6WH72_9ACTN</name>
<dbReference type="SUPFAM" id="SSF48452">
    <property type="entry name" value="TPR-like"/>
    <property type="match status" value="1"/>
</dbReference>
<dbReference type="InterPro" id="IPR011990">
    <property type="entry name" value="TPR-like_helical_dom_sf"/>
</dbReference>
<sequence>MSEDAGAGYLSGLEPGRAKDLARVNRPGLEALRGYLAAGEAVAFLGAGASAPLYPLWTQMIGGLVDAAAHRLSEAEAATVRALAGQAPEEAVEILRRQLGAPEFREALRETFRVRRDPESGRTWTDVHELVCRCAFKAVVTTNYDPGIVDARNRVRPDAVGTGFMSWTDEDALDRWRTGDVFGDGELPVLFAHGRHTQPEAMVLASTEYRRAYTGKLARVLATMVDSGHLVWIGFSFADQRIAAILREVAQASGTRVDPGAAPRHIAILPWDPETADNDPGFLAQRAVIGYGAHVIFYPAPGNDHSALATLLADLVDPRYPSVPEPPAPKTKGTEMPVSWTPPAEPVPHFTGRIEELARLARWASDPAVRLIGVTAWGGAGKTALVTEWLDRRGGAAARAGIRGVFGWSFYADASAEHWAEALLDWASRELGMRVVGHGRLGAAVLTLLSAVPLVLVLDGLEVAQEGPDEGEFGRLLDGTLREVLTGACQIPHGGLVVLTSRFPFADVEGFDGLAARMLDVPPFTPTEGADLLAASGGGWLPEKERRELVAGVDGHALAVAALGKVLADHPPTADLAGLRAELAEAAGTNTRVSKVLSFYATRLAEADRYLVAAVALFARPVTPAAVLTVSGHEAFRGHLEGWTPGRVEAAARDRLAGLLSWHPDGTLAAHPLVRDTFRPLALGAAEIAADATLTGLPAGTITNREDGLRVVEAIDLLIAADQWQAADDLYGRRTGDGDVWLSLPAARLGQRAASAFVGTPQRRIECAIHLDHDRVVWYLNEVGLFAVNGGDLGTAREYLNAAAAHYRDTGNHAYLAIELRNLSECLGFLGDIDAALQAAEHAATAADRAGDRGEIMYGAAYRGWLLMLAGETLAAEEQFLAADRVQHADDYEGKHLYSFRGVRWAELLARTSRTGPARALTERNRAVCLRNGWNADLARCDQLLGALDLADGDAEQGLERVAAAAATFRDADYLVHLAETLPVLAECARADGDLDAAERHATEALNLAGPRGFAPAQAAALIVRARIHADRATAGDPAHLEPGRDAADTAHRLARRHRLAWYELDALDAHARLDSAAGINRGWAARATALRARLVPAGLDPDPPATVERQVAAEKAAEDAQEPD</sequence>
<reference evidence="2 3" key="1">
    <citation type="submission" date="2024-10" db="EMBL/GenBank/DDBJ databases">
        <title>The Natural Products Discovery Center: Release of the First 8490 Sequenced Strains for Exploring Actinobacteria Biosynthetic Diversity.</title>
        <authorList>
            <person name="Kalkreuter E."/>
            <person name="Kautsar S.A."/>
            <person name="Yang D."/>
            <person name="Bader C.D."/>
            <person name="Teijaro C.N."/>
            <person name="Fluegel L."/>
            <person name="Davis C.M."/>
            <person name="Simpson J.R."/>
            <person name="Lauterbach L."/>
            <person name="Steele A.D."/>
            <person name="Gui C."/>
            <person name="Meng S."/>
            <person name="Li G."/>
            <person name="Viehrig K."/>
            <person name="Ye F."/>
            <person name="Su P."/>
            <person name="Kiefer A.F."/>
            <person name="Nichols A."/>
            <person name="Cepeda A.J."/>
            <person name="Yan W."/>
            <person name="Fan B."/>
            <person name="Jiang Y."/>
            <person name="Adhikari A."/>
            <person name="Zheng C.-J."/>
            <person name="Schuster L."/>
            <person name="Cowan T.M."/>
            <person name="Smanski M.J."/>
            <person name="Chevrette M.G."/>
            <person name="De Carvalho L.P.S."/>
            <person name="Shen B."/>
        </authorList>
    </citation>
    <scope>NUCLEOTIDE SEQUENCE [LARGE SCALE GENOMIC DNA]</scope>
    <source>
        <strain evidence="2 3">NPDC000087</strain>
    </source>
</reference>
<evidence type="ECO:0000256" key="1">
    <source>
        <dbReference type="SAM" id="MobiDB-lite"/>
    </source>
</evidence>
<keyword evidence="3" id="KW-1185">Reference proteome</keyword>
<dbReference type="InterPro" id="IPR027417">
    <property type="entry name" value="P-loop_NTPase"/>
</dbReference>
<proteinExistence type="predicted"/>
<accession>A0ABW6WH72</accession>
<dbReference type="Proteomes" id="UP001602245">
    <property type="component" value="Unassembled WGS sequence"/>
</dbReference>
<comment type="caution">
    <text evidence="2">The sequence shown here is derived from an EMBL/GenBank/DDBJ whole genome shotgun (WGS) entry which is preliminary data.</text>
</comment>
<dbReference type="Pfam" id="PF13289">
    <property type="entry name" value="SIR2_2"/>
    <property type="match status" value="1"/>
</dbReference>
<organism evidence="2 3">
    <name type="scientific">Paractinoplanes globisporus</name>
    <dbReference type="NCBI Taxonomy" id="113565"/>
    <lineage>
        <taxon>Bacteria</taxon>
        <taxon>Bacillati</taxon>
        <taxon>Actinomycetota</taxon>
        <taxon>Actinomycetes</taxon>
        <taxon>Micromonosporales</taxon>
        <taxon>Micromonosporaceae</taxon>
        <taxon>Paractinoplanes</taxon>
    </lineage>
</organism>
<dbReference type="Gene3D" id="3.40.50.300">
    <property type="entry name" value="P-loop containing nucleotide triphosphate hydrolases"/>
    <property type="match status" value="1"/>
</dbReference>
<feature type="region of interest" description="Disordered" evidence="1">
    <location>
        <begin position="322"/>
        <end position="343"/>
    </location>
</feature>
<evidence type="ECO:0000313" key="2">
    <source>
        <dbReference type="EMBL" id="MFF5292610.1"/>
    </source>
</evidence>